<reference evidence="2" key="1">
    <citation type="submission" date="2021-03" db="EMBL/GenBank/DDBJ databases">
        <title>Chromosome level genome of the anhydrobiotic midge Polypedilum vanderplanki.</title>
        <authorList>
            <person name="Yoshida Y."/>
            <person name="Kikawada T."/>
            <person name="Gusev O."/>
        </authorList>
    </citation>
    <scope>NUCLEOTIDE SEQUENCE</scope>
    <source>
        <strain evidence="2">NIAS01</strain>
        <tissue evidence="2">Whole body or cell culture</tissue>
    </source>
</reference>
<dbReference type="AlphaFoldDB" id="A0A9J6BN37"/>
<protein>
    <submittedName>
        <fullName evidence="2">Uncharacterized protein</fullName>
    </submittedName>
</protein>
<feature type="signal peptide" evidence="1">
    <location>
        <begin position="1"/>
        <end position="18"/>
    </location>
</feature>
<evidence type="ECO:0000313" key="2">
    <source>
        <dbReference type="EMBL" id="KAG5670843.1"/>
    </source>
</evidence>
<name>A0A9J6BN37_POLVA</name>
<dbReference type="Proteomes" id="UP001107558">
    <property type="component" value="Chromosome 3"/>
</dbReference>
<keyword evidence="1" id="KW-0732">Signal</keyword>
<comment type="caution">
    <text evidence="2">The sequence shown here is derived from an EMBL/GenBank/DDBJ whole genome shotgun (WGS) entry which is preliminary data.</text>
</comment>
<gene>
    <name evidence="2" type="ORF">PVAND_001077</name>
</gene>
<proteinExistence type="predicted"/>
<dbReference type="EMBL" id="JADBJN010000003">
    <property type="protein sequence ID" value="KAG5670843.1"/>
    <property type="molecule type" value="Genomic_DNA"/>
</dbReference>
<keyword evidence="3" id="KW-1185">Reference proteome</keyword>
<evidence type="ECO:0000256" key="1">
    <source>
        <dbReference type="SAM" id="SignalP"/>
    </source>
</evidence>
<organism evidence="2 3">
    <name type="scientific">Polypedilum vanderplanki</name>
    <name type="common">Sleeping chironomid midge</name>
    <dbReference type="NCBI Taxonomy" id="319348"/>
    <lineage>
        <taxon>Eukaryota</taxon>
        <taxon>Metazoa</taxon>
        <taxon>Ecdysozoa</taxon>
        <taxon>Arthropoda</taxon>
        <taxon>Hexapoda</taxon>
        <taxon>Insecta</taxon>
        <taxon>Pterygota</taxon>
        <taxon>Neoptera</taxon>
        <taxon>Endopterygota</taxon>
        <taxon>Diptera</taxon>
        <taxon>Nematocera</taxon>
        <taxon>Chironomoidea</taxon>
        <taxon>Chironomidae</taxon>
        <taxon>Chironominae</taxon>
        <taxon>Polypedilum</taxon>
        <taxon>Polypedilum</taxon>
    </lineage>
</organism>
<sequence>MNFYIFLIVGTLIYGTSAGGPGLNGCSSVITSFGPLISSYNSTILSIRDQAINDMQQAYTTNKTEDLKTFSIAANKILKVLDKNLQTEVYNFLQIIPQTFLGVSANDAGKYFVNLVTIEGPLACLDKNIIINIYKDAYIAAANEYVALINK</sequence>
<evidence type="ECO:0000313" key="3">
    <source>
        <dbReference type="Proteomes" id="UP001107558"/>
    </source>
</evidence>
<feature type="chain" id="PRO_5039899861" evidence="1">
    <location>
        <begin position="19"/>
        <end position="151"/>
    </location>
</feature>
<accession>A0A9J6BN37</accession>